<dbReference type="Proteomes" id="UP000265497">
    <property type="component" value="Unassembled WGS sequence"/>
</dbReference>
<evidence type="ECO:0000313" key="1">
    <source>
        <dbReference type="EMBL" id="RIY35538.1"/>
    </source>
</evidence>
<accession>A0A3A1YEF9</accession>
<dbReference type="AlphaFoldDB" id="A0A3A1YEF9"/>
<dbReference type="RefSeq" id="WP_119653012.1">
    <property type="nucleotide sequence ID" value="NZ_NSDI01000011.1"/>
</dbReference>
<dbReference type="EMBL" id="NSDI01000011">
    <property type="protein sequence ID" value="RIY35538.1"/>
    <property type="molecule type" value="Genomic_DNA"/>
</dbReference>
<sequence length="60" mass="7109">MNNQAKPLDKEAKILLLKILKQGYISPENLKELEQKIHLPSLRIEVIDKREQVQPDYIER</sequence>
<proteinExistence type="predicted"/>
<evidence type="ECO:0000313" key="2">
    <source>
        <dbReference type="Proteomes" id="UP000265497"/>
    </source>
</evidence>
<protein>
    <submittedName>
        <fullName evidence="1">Uncharacterized protein</fullName>
    </submittedName>
</protein>
<reference evidence="1 2" key="1">
    <citation type="submission" date="2017-08" db="EMBL/GenBank/DDBJ databases">
        <title>Capnocytophaga canis 17-158 assembly.</title>
        <authorList>
            <person name="Gulvik C.A."/>
        </authorList>
    </citation>
    <scope>NUCLEOTIDE SEQUENCE [LARGE SCALE GENOMIC DNA]</scope>
    <source>
        <strain evidence="1 2">17-158</strain>
    </source>
</reference>
<organism evidence="1 2">
    <name type="scientific">Capnocytophaga canis</name>
    <dbReference type="NCBI Taxonomy" id="1848903"/>
    <lineage>
        <taxon>Bacteria</taxon>
        <taxon>Pseudomonadati</taxon>
        <taxon>Bacteroidota</taxon>
        <taxon>Flavobacteriia</taxon>
        <taxon>Flavobacteriales</taxon>
        <taxon>Flavobacteriaceae</taxon>
        <taxon>Capnocytophaga</taxon>
    </lineage>
</organism>
<gene>
    <name evidence="1" type="ORF">CKY20_10230</name>
</gene>
<comment type="caution">
    <text evidence="1">The sequence shown here is derived from an EMBL/GenBank/DDBJ whole genome shotgun (WGS) entry which is preliminary data.</text>
</comment>
<name>A0A3A1YEF9_9FLAO</name>